<dbReference type="Proteomes" id="UP001154252">
    <property type="component" value="Unassembled WGS sequence"/>
</dbReference>
<gene>
    <name evidence="1" type="ORF">PEGY_LOCUS9514</name>
</gene>
<comment type="caution">
    <text evidence="1">The sequence shown here is derived from an EMBL/GenBank/DDBJ whole genome shotgun (WGS) entry which is preliminary data.</text>
</comment>
<accession>A0A9W4PAK6</accession>
<proteinExistence type="predicted"/>
<evidence type="ECO:0000313" key="1">
    <source>
        <dbReference type="EMBL" id="CAG8908734.1"/>
    </source>
</evidence>
<evidence type="ECO:0000313" key="2">
    <source>
        <dbReference type="Proteomes" id="UP001154252"/>
    </source>
</evidence>
<dbReference type="AlphaFoldDB" id="A0A9W4PAK6"/>
<reference evidence="1" key="1">
    <citation type="submission" date="2021-07" db="EMBL/GenBank/DDBJ databases">
        <authorList>
            <person name="Branca A.L. A."/>
        </authorList>
    </citation>
    <scope>NUCLEOTIDE SEQUENCE</scope>
</reference>
<dbReference type="EMBL" id="CAJVRC010000896">
    <property type="protein sequence ID" value="CAG8908734.1"/>
    <property type="molecule type" value="Genomic_DNA"/>
</dbReference>
<protein>
    <submittedName>
        <fullName evidence="1">Uncharacterized protein</fullName>
    </submittedName>
</protein>
<organism evidence="1 2">
    <name type="scientific">Penicillium egyptiacum</name>
    <dbReference type="NCBI Taxonomy" id="1303716"/>
    <lineage>
        <taxon>Eukaryota</taxon>
        <taxon>Fungi</taxon>
        <taxon>Dikarya</taxon>
        <taxon>Ascomycota</taxon>
        <taxon>Pezizomycotina</taxon>
        <taxon>Eurotiomycetes</taxon>
        <taxon>Eurotiomycetidae</taxon>
        <taxon>Eurotiales</taxon>
        <taxon>Aspergillaceae</taxon>
        <taxon>Penicillium</taxon>
    </lineage>
</organism>
<dbReference type="OrthoDB" id="4440408at2759"/>
<sequence>MTWKEAFPSGDFAVNMRELLQVECALRENAQREVALRQKMEKLIEKQITNEQTEHTQGMAPWGSLGAVWGWIVGFTSCSRADDIRALQAKISELNRSSWILERHWRTIRAMFLDELLSRGFELWHSHPKWYMHRTLREKCVIRGGCCARSCGCCSDRHNTPERMLAAGHCTLECLCCEEARGFQLNREQWEASLPPFSRTKDKPSHLYLDRVIAVSFVGIVFGNYDNPFDLIEDSPPSYASSLQHPKNGACWMRKGRNGQ</sequence>
<name>A0A9W4PAK6_9EURO</name>
<keyword evidence="2" id="KW-1185">Reference proteome</keyword>